<dbReference type="Proteomes" id="UP000015100">
    <property type="component" value="Unassembled WGS sequence"/>
</dbReference>
<dbReference type="SMART" id="SM00248">
    <property type="entry name" value="ANK"/>
    <property type="match status" value="4"/>
</dbReference>
<dbReference type="InterPro" id="IPR036770">
    <property type="entry name" value="Ankyrin_rpt-contain_sf"/>
</dbReference>
<evidence type="ECO:0000313" key="6">
    <source>
        <dbReference type="Proteomes" id="UP000015100"/>
    </source>
</evidence>
<proteinExistence type="predicted"/>
<name>S8A540_DACHA</name>
<accession>S8A540</accession>
<keyword evidence="1" id="KW-0677">Repeat</keyword>
<dbReference type="Gene3D" id="1.25.40.20">
    <property type="entry name" value="Ankyrin repeat-containing domain"/>
    <property type="match status" value="1"/>
</dbReference>
<protein>
    <submittedName>
        <fullName evidence="5">Uncharacterized protein</fullName>
    </submittedName>
</protein>
<dbReference type="PROSITE" id="PS50297">
    <property type="entry name" value="ANK_REP_REGION"/>
    <property type="match status" value="1"/>
</dbReference>
<evidence type="ECO:0000256" key="1">
    <source>
        <dbReference type="ARBA" id="ARBA00022737"/>
    </source>
</evidence>
<dbReference type="AlphaFoldDB" id="S8A540"/>
<dbReference type="InterPro" id="IPR002110">
    <property type="entry name" value="Ankyrin_rpt"/>
</dbReference>
<reference evidence="6" key="2">
    <citation type="submission" date="2013-04" db="EMBL/GenBank/DDBJ databases">
        <title>Genomic mechanisms accounting for the adaptation to parasitism in nematode-trapping fungi.</title>
        <authorList>
            <person name="Ahren D.G."/>
        </authorList>
    </citation>
    <scope>NUCLEOTIDE SEQUENCE [LARGE SCALE GENOMIC DNA]</scope>
    <source>
        <strain evidence="6">CBS 200.50</strain>
    </source>
</reference>
<organism evidence="5 6">
    <name type="scientific">Dactylellina haptotyla (strain CBS 200.50)</name>
    <name type="common">Nematode-trapping fungus</name>
    <name type="synonym">Monacrosporium haptotylum</name>
    <dbReference type="NCBI Taxonomy" id="1284197"/>
    <lineage>
        <taxon>Eukaryota</taxon>
        <taxon>Fungi</taxon>
        <taxon>Dikarya</taxon>
        <taxon>Ascomycota</taxon>
        <taxon>Pezizomycotina</taxon>
        <taxon>Orbiliomycetes</taxon>
        <taxon>Orbiliales</taxon>
        <taxon>Orbiliaceae</taxon>
        <taxon>Dactylellina</taxon>
    </lineage>
</organism>
<dbReference type="OrthoDB" id="71307at2759"/>
<evidence type="ECO:0000256" key="4">
    <source>
        <dbReference type="SAM" id="MobiDB-lite"/>
    </source>
</evidence>
<sequence>MKAYQVPAGVPAEKEVAPRLSETHPKGNIPTTTETQWNLDRRPMFHESFLPGNQIVPNFNAGIETHFTRTQSLNIPRRAVYSEGQAVTPFQAHGAAEQSNIPSQNQMIRDSWYAPTALPPGTASLQTSFPTGPVNSNNAQEHMSPVHRDQDSDDYLFEKARLDFMVKRADELYAGEFWPKAEEYIKTIIETFDKDSRLRFVKIGGRGRGAFLMKLMETQVKQSQWSEGLATTLYFDTTDIEEVLTAYSVGAIEFWQSYLHFKLEDYDTARALCKKVVKLRAGDPNLWESHGDAIVLMNRILRAQGATVELEFFQSMLSQESTDTAVYNIIGNQDMVRADIYFGDFDIVRRASKYPINGIDRMAPFHHAVLRDNPDIVKLIGNVVGSVETPGGLNAFFIAISHSSSRMLQCLTEIGFYNPSGMGLPLHVACGPNVKDRLAKVNILVANSIGVNLKDNQGRTPLMALIADVVETESDMRATMEILLEQKPSTLQVIDPNGDTALHYAARVLSMSGIQRLLHYGASLTSRNSQGLKPRTVARRSGRDRSIINLLR</sequence>
<dbReference type="STRING" id="1284197.S8A540"/>
<feature type="compositionally biased region" description="Basic and acidic residues" evidence="4">
    <location>
        <begin position="12"/>
        <end position="25"/>
    </location>
</feature>
<dbReference type="PANTHER" id="PTHR24198">
    <property type="entry name" value="ANKYRIN REPEAT AND PROTEIN KINASE DOMAIN-CONTAINING PROTEIN"/>
    <property type="match status" value="1"/>
</dbReference>
<reference evidence="5 6" key="1">
    <citation type="journal article" date="2013" name="PLoS Genet.">
        <title>Genomic mechanisms accounting for the adaptation to parasitism in nematode-trapping fungi.</title>
        <authorList>
            <person name="Meerupati T."/>
            <person name="Andersson K.M."/>
            <person name="Friman E."/>
            <person name="Kumar D."/>
            <person name="Tunlid A."/>
            <person name="Ahren D."/>
        </authorList>
    </citation>
    <scope>NUCLEOTIDE SEQUENCE [LARGE SCALE GENOMIC DNA]</scope>
    <source>
        <strain evidence="5 6">CBS 200.50</strain>
    </source>
</reference>
<evidence type="ECO:0000313" key="5">
    <source>
        <dbReference type="EMBL" id="EPS37894.1"/>
    </source>
</evidence>
<dbReference type="SUPFAM" id="SSF48403">
    <property type="entry name" value="Ankyrin repeat"/>
    <property type="match status" value="1"/>
</dbReference>
<dbReference type="EMBL" id="AQGS01000598">
    <property type="protein sequence ID" value="EPS37894.1"/>
    <property type="molecule type" value="Genomic_DNA"/>
</dbReference>
<dbReference type="HOGENOM" id="CLU_427000_0_0_1"/>
<dbReference type="PANTHER" id="PTHR24198:SF165">
    <property type="entry name" value="ANKYRIN REPEAT-CONTAINING PROTEIN-RELATED"/>
    <property type="match status" value="1"/>
</dbReference>
<gene>
    <name evidence="5" type="ORF">H072_8352</name>
</gene>
<comment type="caution">
    <text evidence="5">The sequence shown here is derived from an EMBL/GenBank/DDBJ whole genome shotgun (WGS) entry which is preliminary data.</text>
</comment>
<feature type="region of interest" description="Disordered" evidence="4">
    <location>
        <begin position="1"/>
        <end position="34"/>
    </location>
</feature>
<dbReference type="PROSITE" id="PS50088">
    <property type="entry name" value="ANK_REPEAT"/>
    <property type="match status" value="1"/>
</dbReference>
<evidence type="ECO:0000256" key="2">
    <source>
        <dbReference type="ARBA" id="ARBA00023043"/>
    </source>
</evidence>
<evidence type="ECO:0000256" key="3">
    <source>
        <dbReference type="PROSITE-ProRule" id="PRU00023"/>
    </source>
</evidence>
<dbReference type="Pfam" id="PF12796">
    <property type="entry name" value="Ank_2"/>
    <property type="match status" value="1"/>
</dbReference>
<keyword evidence="2 3" id="KW-0040">ANK repeat</keyword>
<keyword evidence="6" id="KW-1185">Reference proteome</keyword>
<feature type="repeat" description="ANK" evidence="3">
    <location>
        <begin position="497"/>
        <end position="529"/>
    </location>
</feature>